<evidence type="ECO:0000256" key="4">
    <source>
        <dbReference type="SAM" id="SignalP"/>
    </source>
</evidence>
<dbReference type="Pfam" id="PF13424">
    <property type="entry name" value="TPR_12"/>
    <property type="match status" value="1"/>
</dbReference>
<dbReference type="PANTHER" id="PTHR45586:SF14">
    <property type="entry name" value="TETRATRICOPEPTIDE TPR_2 REPEAT PROTEIN"/>
    <property type="match status" value="1"/>
</dbReference>
<feature type="repeat" description="TPR" evidence="3">
    <location>
        <begin position="782"/>
        <end position="814"/>
    </location>
</feature>
<evidence type="ECO:0000259" key="5">
    <source>
        <dbReference type="Pfam" id="PF17128"/>
    </source>
</evidence>
<feature type="domain" description="DUF5107" evidence="5">
    <location>
        <begin position="60"/>
        <end position="367"/>
    </location>
</feature>
<keyword evidence="2 3" id="KW-0802">TPR repeat</keyword>
<proteinExistence type="predicted"/>
<keyword evidence="7" id="KW-1185">Reference proteome</keyword>
<dbReference type="SMART" id="SM00671">
    <property type="entry name" value="SEL1"/>
    <property type="match status" value="4"/>
</dbReference>
<keyword evidence="4" id="KW-0732">Signal</keyword>
<evidence type="ECO:0000313" key="7">
    <source>
        <dbReference type="Proteomes" id="UP000183253"/>
    </source>
</evidence>
<dbReference type="OrthoDB" id="174931at2"/>
<dbReference type="InterPro" id="IPR033396">
    <property type="entry name" value="DUF5107"/>
</dbReference>
<feature type="signal peptide" evidence="4">
    <location>
        <begin position="1"/>
        <end position="21"/>
    </location>
</feature>
<name>A0A1H4DT52_9BACT</name>
<dbReference type="EMBL" id="FNRI01000006">
    <property type="protein sequence ID" value="SEA75689.1"/>
    <property type="molecule type" value="Genomic_DNA"/>
</dbReference>
<feature type="repeat" description="TPR" evidence="3">
    <location>
        <begin position="1065"/>
        <end position="1098"/>
    </location>
</feature>
<dbReference type="Proteomes" id="UP000183253">
    <property type="component" value="Unassembled WGS sequence"/>
</dbReference>
<accession>A0A1H4DT52</accession>
<dbReference type="InterPro" id="IPR019734">
    <property type="entry name" value="TPR_rpt"/>
</dbReference>
<dbReference type="Pfam" id="PF13181">
    <property type="entry name" value="TPR_8"/>
    <property type="match status" value="2"/>
</dbReference>
<dbReference type="Pfam" id="PF17128">
    <property type="entry name" value="DUF5107"/>
    <property type="match status" value="1"/>
</dbReference>
<dbReference type="RefSeq" id="WP_010266868.1">
    <property type="nucleotide sequence ID" value="NZ_CAEG01000021.1"/>
</dbReference>
<dbReference type="PANTHER" id="PTHR45586">
    <property type="entry name" value="TPR REPEAT-CONTAINING PROTEIN PA4667"/>
    <property type="match status" value="1"/>
</dbReference>
<dbReference type="InterPro" id="IPR013105">
    <property type="entry name" value="TPR_2"/>
</dbReference>
<feature type="chain" id="PRO_5010169082" evidence="4">
    <location>
        <begin position="22"/>
        <end position="1109"/>
    </location>
</feature>
<reference evidence="6 7" key="1">
    <citation type="submission" date="2016-10" db="EMBL/GenBank/DDBJ databases">
        <authorList>
            <person name="de Groot N.N."/>
        </authorList>
    </citation>
    <scope>NUCLEOTIDE SEQUENCE [LARGE SCALE GENOMIC DNA]</scope>
    <source>
        <strain evidence="6 7">DSM 25383</strain>
    </source>
</reference>
<protein>
    <submittedName>
        <fullName evidence="6">Tetratricopeptide repeat-containing protein</fullName>
    </submittedName>
</protein>
<feature type="repeat" description="TPR" evidence="3">
    <location>
        <begin position="526"/>
        <end position="559"/>
    </location>
</feature>
<feature type="repeat" description="TPR" evidence="3">
    <location>
        <begin position="973"/>
        <end position="1006"/>
    </location>
</feature>
<dbReference type="SMART" id="SM00028">
    <property type="entry name" value="TPR"/>
    <property type="match status" value="7"/>
</dbReference>
<evidence type="ECO:0000313" key="6">
    <source>
        <dbReference type="EMBL" id="SEA75689.1"/>
    </source>
</evidence>
<dbReference type="PROSITE" id="PS50005">
    <property type="entry name" value="TPR"/>
    <property type="match status" value="4"/>
</dbReference>
<dbReference type="SUPFAM" id="SSF48452">
    <property type="entry name" value="TPR-like"/>
    <property type="match status" value="2"/>
</dbReference>
<dbReference type="InterPro" id="IPR006597">
    <property type="entry name" value="Sel1-like"/>
</dbReference>
<dbReference type="AlphaFoldDB" id="A0A1H4DT52"/>
<dbReference type="STRING" id="1033731.SAMN05444145_10620"/>
<evidence type="ECO:0000256" key="2">
    <source>
        <dbReference type="ARBA" id="ARBA00022803"/>
    </source>
</evidence>
<sequence length="1109" mass="127221">MKKTKFALGVLAVLLCGSADARNGEVKMREGTITLPAYRVNAPEKAPLFERDFAYQRAKRGVYPYAMNDNPTNEKADTTYRALFLENDYLEVCVLPDIGGRLFYATDKTNGYEIFYRQHVIKPANVGMLGAWISGGVEWNVFHHHRATSQYPIDYKLVDNGDGSKTIWVGEVEKRHRMSWAIGMTLYPDRSYIEVKGRFFNNSPDRNSMLHWNNVATHANENYQIVFPENTEFGTFHHKNSFMRWPVPDAPYCGNPDYIGKDVSYWRNLPALMGGSVFVYDLQDDFIGGYDYGKNAGTMLAGNRHINKGGKFWTWGHMNYGHEWDCKTLTDEDGAYVELMTAAYSDNQPDYCWLNPYETKEFTAYWYGIRDLKHVNRGNEHATVNMEIGADGRLHLAANVTRIRPDARIVVRRGGKTLYETTALIAPDKPFAADTKVPAAEVAEPSEVTMYLYDSEGNELISYHPYKLDRTKPMPDPVVPLNPDPKSVENTEEVYYLGMRNLQFHNAHVDPNDYFFEVVRRDPGDVRANTQLGIHYRKQGDFARAKKHLRTALKRQTANQTRVSDGESMYNLGLILKAEGKYADAVDTLYRAAWDYEYASAAYFQLAQISSLTGDSGRALQEAQMAVAYNGMNLDARNLLTTLLRRSGRQEEAARIAADVVAFDPLNYYATYELVRMGKLPEETFARLLRGVSESYLELALYYMNNGFGDETDDILARSESIAPYPTVEYYQAWRADARGDRAAAGRLFAKAEAGSTDYVYPFRLETVAVYEKALEYMPGSANTWYYLGNLYFQKQPARAMECWEKAVELRPDFAMALRNLGWGSFFFAGDCPAAAEWYRKAIEADREGNAIFLAECDEILERMNAPLQTRYELFAGREALYEKRYDSETKAIKQRILHGEYEEVLRPLLTRFYSRREHIEDLHDIYVDACLLSGLKARKDGDDRKALKYMLMMNEYPENHGYAHLEYYARDAQVYYNIGLAYERVGDRRNARKYFKMASQVEVRDADGIYNYEKALAMRKIDPKAPVGDMLRKIVETGEAGVTDYVQRFFESFGYGEYPEDVNARAYYMQGIGHKALGDENRAAECFRKALEQRNDHLWANYYLGTIR</sequence>
<evidence type="ECO:0000256" key="1">
    <source>
        <dbReference type="ARBA" id="ARBA00022737"/>
    </source>
</evidence>
<evidence type="ECO:0000256" key="3">
    <source>
        <dbReference type="PROSITE-ProRule" id="PRU00339"/>
    </source>
</evidence>
<organism evidence="6 7">
    <name type="scientific">Alistipes timonensis JC136</name>
    <dbReference type="NCBI Taxonomy" id="1033731"/>
    <lineage>
        <taxon>Bacteria</taxon>
        <taxon>Pseudomonadati</taxon>
        <taxon>Bacteroidota</taxon>
        <taxon>Bacteroidia</taxon>
        <taxon>Bacteroidales</taxon>
        <taxon>Rikenellaceae</taxon>
        <taxon>Alistipes</taxon>
    </lineage>
</organism>
<keyword evidence="1" id="KW-0677">Repeat</keyword>
<dbReference type="InterPro" id="IPR051012">
    <property type="entry name" value="CellSynth/LPSAsmb/PSIAsmb"/>
</dbReference>
<dbReference type="InterPro" id="IPR011990">
    <property type="entry name" value="TPR-like_helical_dom_sf"/>
</dbReference>
<gene>
    <name evidence="6" type="ORF">SAMN05444145_10620</name>
</gene>
<dbReference type="Pfam" id="PF07719">
    <property type="entry name" value="TPR_2"/>
    <property type="match status" value="1"/>
</dbReference>
<dbReference type="Gene3D" id="1.25.40.10">
    <property type="entry name" value="Tetratricopeptide repeat domain"/>
    <property type="match status" value="3"/>
</dbReference>